<name>A0ABN8DHM3_9VIBR</name>
<dbReference type="EMBL" id="CAKLCM010000002">
    <property type="protein sequence ID" value="CAH0526023.1"/>
    <property type="molecule type" value="Genomic_DNA"/>
</dbReference>
<gene>
    <name evidence="2" type="ORF">VHP8226_01507</name>
</gene>
<dbReference type="InterPro" id="IPR016181">
    <property type="entry name" value="Acyl_CoA_acyltransferase"/>
</dbReference>
<dbReference type="PROSITE" id="PS51186">
    <property type="entry name" value="GNAT"/>
    <property type="match status" value="1"/>
</dbReference>
<dbReference type="Pfam" id="PF13302">
    <property type="entry name" value="Acetyltransf_3"/>
    <property type="match status" value="1"/>
</dbReference>
<organism evidence="2 3">
    <name type="scientific">Vibrio hippocampi</name>
    <dbReference type="NCBI Taxonomy" id="654686"/>
    <lineage>
        <taxon>Bacteria</taxon>
        <taxon>Pseudomonadati</taxon>
        <taxon>Pseudomonadota</taxon>
        <taxon>Gammaproteobacteria</taxon>
        <taxon>Vibrionales</taxon>
        <taxon>Vibrionaceae</taxon>
        <taxon>Vibrio</taxon>
    </lineage>
</organism>
<reference evidence="2" key="1">
    <citation type="submission" date="2021-12" db="EMBL/GenBank/DDBJ databases">
        <authorList>
            <person name="Rodrigo-Torres L."/>
            <person name="Arahal R. D."/>
            <person name="Lucena T."/>
        </authorList>
    </citation>
    <scope>NUCLEOTIDE SEQUENCE</scope>
    <source>
        <strain evidence="2">CECT 8226</strain>
    </source>
</reference>
<dbReference type="Proteomes" id="UP000838160">
    <property type="component" value="Unassembled WGS sequence"/>
</dbReference>
<proteinExistence type="predicted"/>
<dbReference type="InterPro" id="IPR000182">
    <property type="entry name" value="GNAT_dom"/>
</dbReference>
<keyword evidence="3" id="KW-1185">Reference proteome</keyword>
<dbReference type="Gene3D" id="3.40.630.30">
    <property type="match status" value="1"/>
</dbReference>
<dbReference type="CDD" id="cd04301">
    <property type="entry name" value="NAT_SF"/>
    <property type="match status" value="1"/>
</dbReference>
<dbReference type="PANTHER" id="PTHR39173:SF1">
    <property type="entry name" value="ACETYLTRANSFERASE"/>
    <property type="match status" value="1"/>
</dbReference>
<comment type="caution">
    <text evidence="2">The sequence shown here is derived from an EMBL/GenBank/DDBJ whole genome shotgun (WGS) entry which is preliminary data.</text>
</comment>
<dbReference type="RefSeq" id="WP_237484460.1">
    <property type="nucleotide sequence ID" value="NZ_CAKLCM010000002.1"/>
</dbReference>
<evidence type="ECO:0000259" key="1">
    <source>
        <dbReference type="PROSITE" id="PS51186"/>
    </source>
</evidence>
<protein>
    <recommendedName>
        <fullName evidence="1">N-acetyltransferase domain-containing protein</fullName>
    </recommendedName>
</protein>
<dbReference type="PANTHER" id="PTHR39173">
    <property type="entry name" value="ACETYLTRANSFERASE"/>
    <property type="match status" value="1"/>
</dbReference>
<dbReference type="SUPFAM" id="SSF55729">
    <property type="entry name" value="Acyl-CoA N-acyltransferases (Nat)"/>
    <property type="match status" value="1"/>
</dbReference>
<evidence type="ECO:0000313" key="2">
    <source>
        <dbReference type="EMBL" id="CAH0526023.1"/>
    </source>
</evidence>
<evidence type="ECO:0000313" key="3">
    <source>
        <dbReference type="Proteomes" id="UP000838160"/>
    </source>
</evidence>
<feature type="domain" description="N-acetyltransferase" evidence="1">
    <location>
        <begin position="8"/>
        <end position="170"/>
    </location>
</feature>
<sequence>MNLIRLQLQYREAFQRFYHDFLQHDAQNADYYRQGIDDFAAYIQHLDDEEQGINLKLDYVPCSHLWLIDDKQQIVGAIRIRHRIDNPFLSLEGGHIGYDVAPSFRGQGYGKQMLKLALPVAHDLGLDPVLITADEDNVASRRVIETNGGRLDNIVMGEVFTNLLARYWVKTSA</sequence>
<accession>A0ABN8DHM3</accession>